<dbReference type="AlphaFoldDB" id="A0A517W3Z4"/>
<keyword evidence="2" id="KW-0808">Transferase</keyword>
<reference evidence="2 3" key="1">
    <citation type="submission" date="2019-03" db="EMBL/GenBank/DDBJ databases">
        <title>Deep-cultivation of Planctomycetes and their phenomic and genomic characterization uncovers novel biology.</title>
        <authorList>
            <person name="Wiegand S."/>
            <person name="Jogler M."/>
            <person name="Boedeker C."/>
            <person name="Pinto D."/>
            <person name="Vollmers J."/>
            <person name="Rivas-Marin E."/>
            <person name="Kohn T."/>
            <person name="Peeters S.H."/>
            <person name="Heuer A."/>
            <person name="Rast P."/>
            <person name="Oberbeckmann S."/>
            <person name="Bunk B."/>
            <person name="Jeske O."/>
            <person name="Meyerdierks A."/>
            <person name="Storesund J.E."/>
            <person name="Kallscheuer N."/>
            <person name="Luecker S."/>
            <person name="Lage O.M."/>
            <person name="Pohl T."/>
            <person name="Merkel B.J."/>
            <person name="Hornburger P."/>
            <person name="Mueller R.-W."/>
            <person name="Bruemmer F."/>
            <person name="Labrenz M."/>
            <person name="Spormann A.M."/>
            <person name="Op den Camp H."/>
            <person name="Overmann J."/>
            <person name="Amann R."/>
            <person name="Jetten M.S.M."/>
            <person name="Mascher T."/>
            <person name="Medema M.H."/>
            <person name="Devos D.P."/>
            <person name="Kaster A.-K."/>
            <person name="Ovreas L."/>
            <person name="Rohde M."/>
            <person name="Galperin M.Y."/>
            <person name="Jogler C."/>
        </authorList>
    </citation>
    <scope>NUCLEOTIDE SEQUENCE [LARGE SCALE GENOMIC DNA]</scope>
    <source>
        <strain evidence="2 3">V144</strain>
    </source>
</reference>
<dbReference type="PROSITE" id="PS51186">
    <property type="entry name" value="GNAT"/>
    <property type="match status" value="1"/>
</dbReference>
<dbReference type="InterPro" id="IPR016181">
    <property type="entry name" value="Acyl_CoA_acyltransferase"/>
</dbReference>
<dbReference type="RefSeq" id="WP_144989929.1">
    <property type="nucleotide sequence ID" value="NZ_CP037920.1"/>
</dbReference>
<dbReference type="Proteomes" id="UP000318704">
    <property type="component" value="Chromosome"/>
</dbReference>
<feature type="domain" description="N-acetyltransferase" evidence="1">
    <location>
        <begin position="7"/>
        <end position="177"/>
    </location>
</feature>
<dbReference type="EMBL" id="CP037920">
    <property type="protein sequence ID" value="QDT99968.1"/>
    <property type="molecule type" value="Genomic_DNA"/>
</dbReference>
<proteinExistence type="predicted"/>
<dbReference type="PANTHER" id="PTHR43415:SF3">
    <property type="entry name" value="GNAT-FAMILY ACETYLTRANSFERASE"/>
    <property type="match status" value="1"/>
</dbReference>
<name>A0A517W3Z4_9PLAN</name>
<accession>A0A517W3Z4</accession>
<dbReference type="PANTHER" id="PTHR43415">
    <property type="entry name" value="SPERMIDINE N(1)-ACETYLTRANSFERASE"/>
    <property type="match status" value="1"/>
</dbReference>
<dbReference type="GO" id="GO:0047663">
    <property type="term" value="F:aminoglycoside 6'-N-acetyltransferase activity"/>
    <property type="evidence" value="ECO:0007669"/>
    <property type="project" value="UniProtKB-EC"/>
</dbReference>
<dbReference type="SUPFAM" id="SSF55729">
    <property type="entry name" value="Acyl-CoA N-acyltransferases (Nat)"/>
    <property type="match status" value="1"/>
</dbReference>
<organism evidence="2 3">
    <name type="scientific">Gimesia aquarii</name>
    <dbReference type="NCBI Taxonomy" id="2527964"/>
    <lineage>
        <taxon>Bacteria</taxon>
        <taxon>Pseudomonadati</taxon>
        <taxon>Planctomycetota</taxon>
        <taxon>Planctomycetia</taxon>
        <taxon>Planctomycetales</taxon>
        <taxon>Planctomycetaceae</taxon>
        <taxon>Gimesia</taxon>
    </lineage>
</organism>
<dbReference type="Gene3D" id="3.40.630.30">
    <property type="match status" value="1"/>
</dbReference>
<dbReference type="EC" id="2.3.1.82" evidence="2"/>
<dbReference type="KEGG" id="gaw:V144x_54820"/>
<protein>
    <submittedName>
        <fullName evidence="2">Aminoglycoside N(6')-acetyltransferase type 1</fullName>
        <ecNumber evidence="2">2.3.1.82</ecNumber>
    </submittedName>
</protein>
<evidence type="ECO:0000313" key="2">
    <source>
        <dbReference type="EMBL" id="QDT99968.1"/>
    </source>
</evidence>
<dbReference type="InterPro" id="IPR000182">
    <property type="entry name" value="GNAT_dom"/>
</dbReference>
<gene>
    <name evidence="2" type="primary">aacA4_2</name>
    <name evidence="2" type="ORF">V144x_54820</name>
</gene>
<evidence type="ECO:0000259" key="1">
    <source>
        <dbReference type="PROSITE" id="PS51186"/>
    </source>
</evidence>
<dbReference type="Pfam" id="PF13302">
    <property type="entry name" value="Acetyltransf_3"/>
    <property type="match status" value="1"/>
</dbReference>
<keyword evidence="2" id="KW-0012">Acyltransferase</keyword>
<evidence type="ECO:0000313" key="3">
    <source>
        <dbReference type="Proteomes" id="UP000318704"/>
    </source>
</evidence>
<sequence length="182" mass="20695">MIHGKEVSLRPATKHDRRNIYIWLTTSDLTPSMMGPPAYPDVSIPTWDEFCGDYMSHFFDGSQPDRGRSFIIEVDGQSIGHISYDGLDSKRSFAELDIWMRSQVCCGHGYGTDALVALMGHLCDDFEIRKCIVRPSLRNRRAVRAYRKAGFRSSELSVEEQSRIYGRGEYSDTITLECNIVS</sequence>